<reference evidence="13" key="1">
    <citation type="journal article" date="2020" name="Stud. Mycol.">
        <title>101 Dothideomycetes genomes: a test case for predicting lifestyles and emergence of pathogens.</title>
        <authorList>
            <person name="Haridas S."/>
            <person name="Albert R."/>
            <person name="Binder M."/>
            <person name="Bloem J."/>
            <person name="Labutti K."/>
            <person name="Salamov A."/>
            <person name="Andreopoulos B."/>
            <person name="Baker S."/>
            <person name="Barry K."/>
            <person name="Bills G."/>
            <person name="Bluhm B."/>
            <person name="Cannon C."/>
            <person name="Castanera R."/>
            <person name="Culley D."/>
            <person name="Daum C."/>
            <person name="Ezra D."/>
            <person name="Gonzalez J."/>
            <person name="Henrissat B."/>
            <person name="Kuo A."/>
            <person name="Liang C."/>
            <person name="Lipzen A."/>
            <person name="Lutzoni F."/>
            <person name="Magnuson J."/>
            <person name="Mondo S."/>
            <person name="Nolan M."/>
            <person name="Ohm R."/>
            <person name="Pangilinan J."/>
            <person name="Park H.-J."/>
            <person name="Ramirez L."/>
            <person name="Alfaro M."/>
            <person name="Sun H."/>
            <person name="Tritt A."/>
            <person name="Yoshinaga Y."/>
            <person name="Zwiers L.-H."/>
            <person name="Turgeon B."/>
            <person name="Goodwin S."/>
            <person name="Spatafora J."/>
            <person name="Crous P."/>
            <person name="Grigoriev I."/>
        </authorList>
    </citation>
    <scope>NUCLEOTIDE SEQUENCE</scope>
    <source>
        <strain evidence="13">Tuck. ex Michener</strain>
    </source>
</reference>
<evidence type="ECO:0000256" key="11">
    <source>
        <dbReference type="SAM" id="MobiDB-lite"/>
    </source>
</evidence>
<evidence type="ECO:0000256" key="1">
    <source>
        <dbReference type="ARBA" id="ARBA00022603"/>
    </source>
</evidence>
<dbReference type="Pfam" id="PF05958">
    <property type="entry name" value="tRNA_U5-meth_tr"/>
    <property type="match status" value="1"/>
</dbReference>
<evidence type="ECO:0000259" key="12">
    <source>
        <dbReference type="PROSITE" id="PS50926"/>
    </source>
</evidence>
<dbReference type="InterPro" id="IPR025795">
    <property type="entry name" value="tRNA_(uracil-5-)_MeTrfase"/>
</dbReference>
<feature type="binding site" evidence="9">
    <location>
        <position position="407"/>
    </location>
    <ligand>
        <name>S-adenosyl-L-methionine</name>
        <dbReference type="ChEBI" id="CHEBI:59789"/>
    </ligand>
</feature>
<dbReference type="PROSITE" id="PS50926">
    <property type="entry name" value="TRAM"/>
    <property type="match status" value="1"/>
</dbReference>
<evidence type="ECO:0000256" key="5">
    <source>
        <dbReference type="ARBA" id="ARBA00033763"/>
    </source>
</evidence>
<dbReference type="InterPro" id="IPR030391">
    <property type="entry name" value="MeTrfase_TrmA_CS"/>
</dbReference>
<feature type="active site" evidence="10">
    <location>
        <position position="504"/>
    </location>
</feature>
<feature type="compositionally biased region" description="Polar residues" evidence="11">
    <location>
        <begin position="309"/>
        <end position="326"/>
    </location>
</feature>
<feature type="binding site" evidence="9">
    <location>
        <position position="477"/>
    </location>
    <ligand>
        <name>S-adenosyl-L-methionine</name>
        <dbReference type="ChEBI" id="CHEBI:59789"/>
    </ligand>
</feature>
<dbReference type="SUPFAM" id="SSF53335">
    <property type="entry name" value="S-adenosyl-L-methionine-dependent methyltransferases"/>
    <property type="match status" value="1"/>
</dbReference>
<feature type="binding site" evidence="9">
    <location>
        <position position="371"/>
    </location>
    <ligand>
        <name>S-adenosyl-L-methionine</name>
        <dbReference type="ChEBI" id="CHEBI:59789"/>
    </ligand>
</feature>
<dbReference type="OrthoDB" id="10250660at2759"/>
<accession>A0A6A6HQ12</accession>
<dbReference type="EC" id="2.1.1.35" evidence="5"/>
<feature type="region of interest" description="Disordered" evidence="11">
    <location>
        <begin position="1"/>
        <end position="48"/>
    </location>
</feature>
<dbReference type="InterPro" id="IPR002792">
    <property type="entry name" value="TRAM_dom"/>
</dbReference>
<feature type="compositionally biased region" description="Polar residues" evidence="11">
    <location>
        <begin position="69"/>
        <end position="80"/>
    </location>
</feature>
<comment type="catalytic activity">
    <reaction evidence="6">
        <text>uridine(54) in tRNA + S-adenosyl-L-methionine = 5-methyluridine(54) in tRNA + S-adenosyl-L-homocysteine + H(+)</text>
        <dbReference type="Rhea" id="RHEA:42712"/>
        <dbReference type="Rhea" id="RHEA-COMP:10167"/>
        <dbReference type="Rhea" id="RHEA-COMP:10193"/>
        <dbReference type="ChEBI" id="CHEBI:15378"/>
        <dbReference type="ChEBI" id="CHEBI:57856"/>
        <dbReference type="ChEBI" id="CHEBI:59789"/>
        <dbReference type="ChEBI" id="CHEBI:65315"/>
        <dbReference type="ChEBI" id="CHEBI:74447"/>
        <dbReference type="EC" id="2.1.1.35"/>
    </reaction>
</comment>
<dbReference type="FunFam" id="2.40.50.140:FF:000201">
    <property type="entry name" value="TRM2p tRNA methyltransferase"/>
    <property type="match status" value="1"/>
</dbReference>
<keyword evidence="3 9" id="KW-0949">S-adenosyl-L-methionine</keyword>
<sequence>MSPSAANAHPVESNGTKKRPFNKGKSRFEKKSKRQKILNAPGKDGSNEDVLLTDVLSMLRLQGEEDASTKSGSIGNTVPASTEPHELPEELEVSIEELSSTGDGLALHPSSNQVLVVPFAIPGDKARVKIFPQNKDRPFLLTDLVRIVTASSQRDDNLITCRYFAECSGCQFQMLSYPDQLAHKKRIIEKAYRNFSGFSSDSVPQVGDTIGSPLQYGYRTKLTPHFDAPPGTRKFRRKGETPKWSEVPPIGFMKKGTRATLDIEDCPIGTDAVRTGMQVERKRVAEQLDTYKRGATLCLRESTERILKSSESAPEKVNTTNVSSPANGKDAIIEDRGQYIHKKTCITDQNAITTEYVDDFVFTNPAGAFFQNNNSILPIFASYIRSNILPPDSDPPSPKVTNLIDAYSGSGLFTITLSSLFENSVGIEISQTSIASANKNAKLNNLDPSHATFRAADASDLFGEVTFAPEETAVVIDPPRKGCDEKFLRQLLRYGPTRIVYVSCNVHTQARDVGILVGGMEGSDGGKGIGKGAYEIESLQGFDFFPQTSHVEGVAVLRKSAEMGSRTSLD</sequence>
<protein>
    <recommendedName>
        <fullName evidence="8">tRNA (uracil(54)-C(5))-methyltransferase</fullName>
        <ecNumber evidence="5">2.1.1.35</ecNumber>
    </recommendedName>
</protein>
<dbReference type="AlphaFoldDB" id="A0A6A6HQ12"/>
<organism evidence="13 14">
    <name type="scientific">Viridothelium virens</name>
    <name type="common">Speckled blister lichen</name>
    <name type="synonym">Trypethelium virens</name>
    <dbReference type="NCBI Taxonomy" id="1048519"/>
    <lineage>
        <taxon>Eukaryota</taxon>
        <taxon>Fungi</taxon>
        <taxon>Dikarya</taxon>
        <taxon>Ascomycota</taxon>
        <taxon>Pezizomycotina</taxon>
        <taxon>Dothideomycetes</taxon>
        <taxon>Dothideomycetes incertae sedis</taxon>
        <taxon>Trypetheliales</taxon>
        <taxon>Trypetheliaceae</taxon>
        <taxon>Viridothelium</taxon>
    </lineage>
</organism>
<keyword evidence="14" id="KW-1185">Reference proteome</keyword>
<dbReference type="InterPro" id="IPR030390">
    <property type="entry name" value="MeTrfase_TrmA_AS"/>
</dbReference>
<dbReference type="FunFam" id="3.40.50.150:FF:000174">
    <property type="entry name" value="TRM2p tRNA methyltransferase"/>
    <property type="match status" value="1"/>
</dbReference>
<dbReference type="InterPro" id="IPR012340">
    <property type="entry name" value="NA-bd_OB-fold"/>
</dbReference>
<dbReference type="Proteomes" id="UP000800092">
    <property type="component" value="Unassembled WGS sequence"/>
</dbReference>
<feature type="compositionally biased region" description="Basic residues" evidence="11">
    <location>
        <begin position="16"/>
        <end position="36"/>
    </location>
</feature>
<evidence type="ECO:0000256" key="4">
    <source>
        <dbReference type="ARBA" id="ARBA00022694"/>
    </source>
</evidence>
<evidence type="ECO:0000256" key="7">
    <source>
        <dbReference type="ARBA" id="ARBA00054700"/>
    </source>
</evidence>
<dbReference type="Gene3D" id="3.40.50.150">
    <property type="entry name" value="Vaccinia Virus protein VP39"/>
    <property type="match status" value="2"/>
</dbReference>
<feature type="region of interest" description="Disordered" evidence="11">
    <location>
        <begin position="309"/>
        <end position="328"/>
    </location>
</feature>
<dbReference type="InterPro" id="IPR029063">
    <property type="entry name" value="SAM-dependent_MTases_sf"/>
</dbReference>
<dbReference type="Gene3D" id="2.40.50.140">
    <property type="entry name" value="Nucleic acid-binding proteins"/>
    <property type="match status" value="1"/>
</dbReference>
<dbReference type="PANTHER" id="PTHR11061">
    <property type="entry name" value="RNA M5U METHYLTRANSFERASE"/>
    <property type="match status" value="1"/>
</dbReference>
<keyword evidence="4" id="KW-0819">tRNA processing</keyword>
<feature type="binding site" evidence="9">
    <location>
        <position position="428"/>
    </location>
    <ligand>
        <name>S-adenosyl-L-methionine</name>
        <dbReference type="ChEBI" id="CHEBI:59789"/>
    </ligand>
</feature>
<keyword evidence="1 9" id="KW-0489">Methyltransferase</keyword>
<feature type="region of interest" description="Disordered" evidence="11">
    <location>
        <begin position="64"/>
        <end position="86"/>
    </location>
</feature>
<dbReference type="PANTHER" id="PTHR11061:SF30">
    <property type="entry name" value="TRNA (URACIL(54)-C(5))-METHYLTRANSFERASE"/>
    <property type="match status" value="1"/>
</dbReference>
<evidence type="ECO:0000256" key="9">
    <source>
        <dbReference type="PROSITE-ProRule" id="PRU01024"/>
    </source>
</evidence>
<dbReference type="GO" id="GO:0032259">
    <property type="term" value="P:methylation"/>
    <property type="evidence" value="ECO:0007669"/>
    <property type="project" value="UniProtKB-KW"/>
</dbReference>
<dbReference type="PROSITE" id="PS51622">
    <property type="entry name" value="SAM_MT_RNA_M5U_2"/>
    <property type="match status" value="1"/>
</dbReference>
<keyword evidence="2 9" id="KW-0808">Transferase</keyword>
<evidence type="ECO:0000313" key="14">
    <source>
        <dbReference type="Proteomes" id="UP000800092"/>
    </source>
</evidence>
<comment type="function">
    <text evidence="7">Catalyzes the formation of 5-methyl-uridine at position 54 (m5U54) in all tRNA. May also have a role in tRNA stabilization or maturation.</text>
</comment>
<proteinExistence type="inferred from homology"/>
<dbReference type="GO" id="GO:0008033">
    <property type="term" value="P:tRNA processing"/>
    <property type="evidence" value="ECO:0007669"/>
    <property type="project" value="UniProtKB-KW"/>
</dbReference>
<gene>
    <name evidence="13" type="ORF">EV356DRAFT_521302</name>
</gene>
<evidence type="ECO:0000256" key="10">
    <source>
        <dbReference type="PROSITE-ProRule" id="PRU10015"/>
    </source>
</evidence>
<feature type="active site" description="Nucleophile" evidence="9">
    <location>
        <position position="504"/>
    </location>
</feature>
<dbReference type="InterPro" id="IPR010280">
    <property type="entry name" value="U5_MeTrfase_fam"/>
</dbReference>
<dbReference type="Pfam" id="PF01938">
    <property type="entry name" value="TRAM"/>
    <property type="match status" value="1"/>
</dbReference>
<evidence type="ECO:0000256" key="3">
    <source>
        <dbReference type="ARBA" id="ARBA00022691"/>
    </source>
</evidence>
<dbReference type="SUPFAM" id="SSF50249">
    <property type="entry name" value="Nucleic acid-binding proteins"/>
    <property type="match status" value="1"/>
</dbReference>
<dbReference type="PROSITE" id="PS01230">
    <property type="entry name" value="TRMA_1"/>
    <property type="match status" value="1"/>
</dbReference>
<dbReference type="PROSITE" id="PS51687">
    <property type="entry name" value="SAM_MT_RNA_M5U"/>
    <property type="match status" value="1"/>
</dbReference>
<evidence type="ECO:0000313" key="13">
    <source>
        <dbReference type="EMBL" id="KAF2239932.1"/>
    </source>
</evidence>
<evidence type="ECO:0000256" key="2">
    <source>
        <dbReference type="ARBA" id="ARBA00022679"/>
    </source>
</evidence>
<feature type="region of interest" description="Disordered" evidence="11">
    <location>
        <begin position="221"/>
        <end position="248"/>
    </location>
</feature>
<dbReference type="PROSITE" id="PS01231">
    <property type="entry name" value="TRMA_2"/>
    <property type="match status" value="1"/>
</dbReference>
<dbReference type="EMBL" id="ML991771">
    <property type="protein sequence ID" value="KAF2239932.1"/>
    <property type="molecule type" value="Genomic_DNA"/>
</dbReference>
<evidence type="ECO:0000256" key="8">
    <source>
        <dbReference type="ARBA" id="ARBA00070108"/>
    </source>
</evidence>
<dbReference type="GO" id="GO:0009451">
    <property type="term" value="P:RNA modification"/>
    <property type="evidence" value="ECO:0007669"/>
    <property type="project" value="UniProtKB-ARBA"/>
</dbReference>
<name>A0A6A6HQ12_VIRVR</name>
<dbReference type="GO" id="GO:0030697">
    <property type="term" value="F:tRNA (uracil(54)-C5)-methyltransferase activity, S-adenosyl methionine-dependent"/>
    <property type="evidence" value="ECO:0007669"/>
    <property type="project" value="UniProtKB-EC"/>
</dbReference>
<comment type="similarity">
    <text evidence="9">Belongs to the class I-like SAM-binding methyltransferase superfamily. RNA M5U methyltransferase family.</text>
</comment>
<evidence type="ECO:0000256" key="6">
    <source>
        <dbReference type="ARBA" id="ARBA00052788"/>
    </source>
</evidence>
<feature type="domain" description="TRAM" evidence="12">
    <location>
        <begin position="84"/>
        <end position="146"/>
    </location>
</feature>